<dbReference type="GO" id="GO:0005829">
    <property type="term" value="C:cytosol"/>
    <property type="evidence" value="ECO:0007669"/>
    <property type="project" value="TreeGrafter"/>
</dbReference>
<dbReference type="Gene3D" id="1.20.1050.60">
    <property type="entry name" value="alpha-1,2-mannosidase"/>
    <property type="match status" value="1"/>
</dbReference>
<dbReference type="GO" id="GO:0005975">
    <property type="term" value="P:carbohydrate metabolic process"/>
    <property type="evidence" value="ECO:0007669"/>
    <property type="project" value="InterPro"/>
</dbReference>
<dbReference type="NCBIfam" id="TIGR01180">
    <property type="entry name" value="aman2_put"/>
    <property type="match status" value="1"/>
</dbReference>
<dbReference type="Gene3D" id="1.20.1610.10">
    <property type="entry name" value="alpha-1,2-mannosidases domains"/>
    <property type="match status" value="1"/>
</dbReference>
<evidence type="ECO:0000256" key="2">
    <source>
        <dbReference type="SAM" id="SignalP"/>
    </source>
</evidence>
<dbReference type="GO" id="GO:0000224">
    <property type="term" value="F:peptide-N4-(N-acetyl-beta-glucosaminyl)asparagine amidase activity"/>
    <property type="evidence" value="ECO:0007669"/>
    <property type="project" value="TreeGrafter"/>
</dbReference>
<dbReference type="Proteomes" id="UP000522313">
    <property type="component" value="Unassembled WGS sequence"/>
</dbReference>
<organism evidence="5 6">
    <name type="scientific">Sphingomonas endophytica</name>
    <dbReference type="NCBI Taxonomy" id="869719"/>
    <lineage>
        <taxon>Bacteria</taxon>
        <taxon>Pseudomonadati</taxon>
        <taxon>Pseudomonadota</taxon>
        <taxon>Alphaproteobacteria</taxon>
        <taxon>Sphingomonadales</taxon>
        <taxon>Sphingomonadaceae</taxon>
        <taxon>Sphingomonas</taxon>
    </lineage>
</organism>
<dbReference type="Gene3D" id="3.30.2080.10">
    <property type="entry name" value="GH92 mannosidase domain"/>
    <property type="match status" value="1"/>
</dbReference>
<proteinExistence type="predicted"/>
<accession>A0A7X0JE59</accession>
<protein>
    <submittedName>
        <fullName evidence="5">Putative alpha-1,2-mannosidase</fullName>
    </submittedName>
</protein>
<evidence type="ECO:0000256" key="1">
    <source>
        <dbReference type="SAM" id="MobiDB-lite"/>
    </source>
</evidence>
<dbReference type="InterPro" id="IPR008928">
    <property type="entry name" value="6-hairpin_glycosidase_sf"/>
</dbReference>
<dbReference type="InterPro" id="IPR050883">
    <property type="entry name" value="PNGase"/>
</dbReference>
<evidence type="ECO:0000259" key="4">
    <source>
        <dbReference type="Pfam" id="PF17678"/>
    </source>
</evidence>
<dbReference type="PANTHER" id="PTHR12143">
    <property type="entry name" value="PEPTIDE N-GLYCANASE PNGASE -RELATED"/>
    <property type="match status" value="1"/>
</dbReference>
<dbReference type="Gene3D" id="2.70.98.10">
    <property type="match status" value="1"/>
</dbReference>
<name>A0A7X0JE59_9SPHN</name>
<feature type="chain" id="PRO_5030651948" evidence="2">
    <location>
        <begin position="21"/>
        <end position="736"/>
    </location>
</feature>
<dbReference type="GO" id="GO:0006516">
    <property type="term" value="P:glycoprotein catabolic process"/>
    <property type="evidence" value="ECO:0007669"/>
    <property type="project" value="TreeGrafter"/>
</dbReference>
<keyword evidence="2" id="KW-0732">Signal</keyword>
<reference evidence="5 6" key="2">
    <citation type="submission" date="2020-08" db="EMBL/GenBank/DDBJ databases">
        <authorList>
            <person name="Partida-Martinez L."/>
            <person name="Huntemann M."/>
            <person name="Clum A."/>
            <person name="Wang J."/>
            <person name="Palaniappan K."/>
            <person name="Ritter S."/>
            <person name="Chen I.-M."/>
            <person name="Stamatis D."/>
            <person name="Reddy T."/>
            <person name="O'Malley R."/>
            <person name="Daum C."/>
            <person name="Shapiro N."/>
            <person name="Ivanova N."/>
            <person name="Kyrpides N."/>
            <person name="Woyke T."/>
        </authorList>
    </citation>
    <scope>NUCLEOTIDE SEQUENCE [LARGE SCALE GENOMIC DNA]</scope>
    <source>
        <strain evidence="5 6">AS3.13</strain>
    </source>
</reference>
<dbReference type="Pfam" id="PF17678">
    <property type="entry name" value="Glyco_hydro_92N"/>
    <property type="match status" value="1"/>
</dbReference>
<dbReference type="PANTHER" id="PTHR12143:SF43">
    <property type="entry name" value="PUTATIVE-RELATED"/>
    <property type="match status" value="1"/>
</dbReference>
<gene>
    <name evidence="5" type="ORF">F4693_001983</name>
</gene>
<feature type="region of interest" description="Disordered" evidence="1">
    <location>
        <begin position="445"/>
        <end position="464"/>
    </location>
</feature>
<dbReference type="RefSeq" id="WP_184505569.1">
    <property type="nucleotide sequence ID" value="NZ_JACHBT010000009.1"/>
</dbReference>
<feature type="domain" description="Glycosyl hydrolase family 92" evidence="3">
    <location>
        <begin position="270"/>
        <end position="718"/>
    </location>
</feature>
<dbReference type="InterPro" id="IPR041371">
    <property type="entry name" value="GH92_N"/>
</dbReference>
<dbReference type="InterPro" id="IPR014718">
    <property type="entry name" value="GH-type_carb-bd"/>
</dbReference>
<feature type="domain" description="Glycosyl hydrolase family 92 N-terminal" evidence="4">
    <location>
        <begin position="31"/>
        <end position="263"/>
    </location>
</feature>
<dbReference type="AlphaFoldDB" id="A0A7X0JE59"/>
<feature type="region of interest" description="Disordered" evidence="1">
    <location>
        <begin position="32"/>
        <end position="62"/>
    </location>
</feature>
<dbReference type="InterPro" id="IPR012939">
    <property type="entry name" value="Glyco_hydro_92"/>
</dbReference>
<feature type="signal peptide" evidence="2">
    <location>
        <begin position="1"/>
        <end position="20"/>
    </location>
</feature>
<sequence length="736" mass="81056">MKTSIGVALGLLLATTSSMAMSGDAPGLFRYVDPRVGNGNDDQGDTVPGPTRPAGSIHPSPQTLVGSNAGYDRDAPISGFAQLHTQGSGGRTTYGTFLISPQTGAPVFDEARHLSPKADERVAADAYAVTLTRYGIRAEVTPAPYAAIYRFTYPAGRPATMVFDLTRKIRGELASAGSDVTIDPARGRITGRVRTRHYWNPAEVDIWFAAQLDRTPTRWGVHVGGADREGVMQASAPGDTQLAGWWQFDTRAATPVQLKVAISFSSASRAAELLHEDIPGWDFDAVRRGTQAAWNRELARATIDGVGDADKRRFYTALYHSAVQPRDRTRDQPLADRKTPYWDDYYTLWDTYRTGFPLMSLLRPGVYRDNVASIVRTYSRFGAAHTAFIAGRNYHVGQGGDEVDNVLGEALVRGVPGIDWRSAAPVALHNALEERSSRYRQQGWFAVGDPSPEPDNQRARSGSSTPAFALNDFYAARLAEAIGDTGKAALLRARSRSWRKVWNPEATSDGYRGFIMPRYPDGRFQPLDPKIGWDGKKYENVGFYEGTAWVYSYAMLHDVPGMIDAMSGRALFTARLRHALDAGLIDITNEPSFATPWLFSDVGRPDLASYWADRVFRRFTADAYPGDEDNGAMSSHYVFNRLGLFPKLTSDLYYLHAPHQPRGTITGTGGKRFTIVADNWQPGRIYIASATLNGRRLDAPFIRQRDITGGGTLRLVLSETPTRWAQAPSGAVEPRR</sequence>
<dbReference type="SUPFAM" id="SSF48208">
    <property type="entry name" value="Six-hairpin glycosidases"/>
    <property type="match status" value="1"/>
</dbReference>
<evidence type="ECO:0000313" key="5">
    <source>
        <dbReference type="EMBL" id="MBB6505002.1"/>
    </source>
</evidence>
<comment type="caution">
    <text evidence="5">The sequence shown here is derived from an EMBL/GenBank/DDBJ whole genome shotgun (WGS) entry which is preliminary data.</text>
</comment>
<dbReference type="GO" id="GO:0030246">
    <property type="term" value="F:carbohydrate binding"/>
    <property type="evidence" value="ECO:0007669"/>
    <property type="project" value="InterPro"/>
</dbReference>
<dbReference type="InterPro" id="IPR005887">
    <property type="entry name" value="GH92_a_mannosidase_put"/>
</dbReference>
<dbReference type="Pfam" id="PF07971">
    <property type="entry name" value="Glyco_hydro_92"/>
    <property type="match status" value="1"/>
</dbReference>
<evidence type="ECO:0000313" key="6">
    <source>
        <dbReference type="Proteomes" id="UP000522313"/>
    </source>
</evidence>
<dbReference type="EMBL" id="JACHBT010000009">
    <property type="protein sequence ID" value="MBB6505002.1"/>
    <property type="molecule type" value="Genomic_DNA"/>
</dbReference>
<evidence type="ECO:0000259" key="3">
    <source>
        <dbReference type="Pfam" id="PF07971"/>
    </source>
</evidence>
<reference evidence="5 6" key="1">
    <citation type="submission" date="2020-08" db="EMBL/GenBank/DDBJ databases">
        <title>The Agave Microbiome: Exploring the role of microbial communities in plant adaptations to desert environments.</title>
        <authorList>
            <person name="Partida-Martinez L.P."/>
        </authorList>
    </citation>
    <scope>NUCLEOTIDE SEQUENCE [LARGE SCALE GENOMIC DNA]</scope>
    <source>
        <strain evidence="5 6">AS3.13</strain>
    </source>
</reference>